<reference evidence="3" key="1">
    <citation type="submission" date="2022-06" db="EMBL/GenBank/DDBJ databases">
        <title>Genome sequence of Phormidium yuhuli AB48 isolated from an industrial photobioreactor environment.</title>
        <authorList>
            <person name="Qiu Y."/>
            <person name="Noonan A.J.C."/>
            <person name="Dofher K."/>
            <person name="Koch M."/>
            <person name="Kieft B."/>
            <person name="Lin X."/>
            <person name="Ziels R.M."/>
            <person name="Hallam S.J."/>
        </authorList>
    </citation>
    <scope>NUCLEOTIDE SEQUENCE</scope>
    <source>
        <strain evidence="3">AB48</strain>
    </source>
</reference>
<organism evidence="3 4">
    <name type="scientific">Phormidium yuhuli AB48</name>
    <dbReference type="NCBI Taxonomy" id="2940671"/>
    <lineage>
        <taxon>Bacteria</taxon>
        <taxon>Bacillati</taxon>
        <taxon>Cyanobacteriota</taxon>
        <taxon>Cyanophyceae</taxon>
        <taxon>Oscillatoriophycideae</taxon>
        <taxon>Oscillatoriales</taxon>
        <taxon>Oscillatoriaceae</taxon>
        <taxon>Phormidium</taxon>
        <taxon>Phormidium yuhuli</taxon>
    </lineage>
</organism>
<dbReference type="Proteomes" id="UP001056708">
    <property type="component" value="Chromosome"/>
</dbReference>
<accession>A0ABY5ARG8</accession>
<keyword evidence="2" id="KW-0732">Signal</keyword>
<feature type="region of interest" description="Disordered" evidence="1">
    <location>
        <begin position="149"/>
        <end position="173"/>
    </location>
</feature>
<dbReference type="NCBIfam" id="TIGR02595">
    <property type="entry name" value="PEP_CTERM"/>
    <property type="match status" value="1"/>
</dbReference>
<dbReference type="EMBL" id="CP098611">
    <property type="protein sequence ID" value="USR91435.1"/>
    <property type="molecule type" value="Genomic_DNA"/>
</dbReference>
<proteinExistence type="predicted"/>
<dbReference type="InterPro" id="IPR013424">
    <property type="entry name" value="Ice-binding_C"/>
</dbReference>
<feature type="chain" id="PRO_5047036771" evidence="2">
    <location>
        <begin position="30"/>
        <end position="208"/>
    </location>
</feature>
<evidence type="ECO:0000256" key="2">
    <source>
        <dbReference type="SAM" id="SignalP"/>
    </source>
</evidence>
<sequence>MSLRHPLSLATLSLSLTGLSMLIPSQADALTFSEGGEFSGFVESLEVESDVTDSSEFRFADGEGEYQDIGSYGEFGIGPTDGVFAPYQGESGLIQSVDFEDVDEGVSGFLEFQSDDRALSPWSFDITDNVTMTSLGDESVEVAADGVFRGPEDEAPGNFTLTTQGDGETTASFSSDVAVPEPTGLLGLGVVAGVMAGLRRWTKPEESG</sequence>
<evidence type="ECO:0000256" key="1">
    <source>
        <dbReference type="SAM" id="MobiDB-lite"/>
    </source>
</evidence>
<feature type="signal peptide" evidence="2">
    <location>
        <begin position="1"/>
        <end position="29"/>
    </location>
</feature>
<feature type="compositionally biased region" description="Polar residues" evidence="1">
    <location>
        <begin position="159"/>
        <end position="173"/>
    </location>
</feature>
<evidence type="ECO:0000313" key="3">
    <source>
        <dbReference type="EMBL" id="USR91435.1"/>
    </source>
</evidence>
<gene>
    <name evidence="3" type="ORF">NEA10_01460</name>
</gene>
<dbReference type="RefSeq" id="WP_252663459.1">
    <property type="nucleotide sequence ID" value="NZ_CP098611.1"/>
</dbReference>
<evidence type="ECO:0000313" key="4">
    <source>
        <dbReference type="Proteomes" id="UP001056708"/>
    </source>
</evidence>
<name>A0ABY5ARG8_9CYAN</name>
<protein>
    <submittedName>
        <fullName evidence="3">PEP-CTERM sorting domain-containing protein</fullName>
    </submittedName>
</protein>
<keyword evidence="4" id="KW-1185">Reference proteome</keyword>